<reference evidence="5 6" key="1">
    <citation type="journal article" date="2018" name="Nat. Genet.">
        <title>Extensive intraspecific gene order and gene structural variations between Mo17 and other maize genomes.</title>
        <authorList>
            <person name="Sun S."/>
            <person name="Zhou Y."/>
            <person name="Chen J."/>
            <person name="Shi J."/>
            <person name="Zhao H."/>
            <person name="Zhao H."/>
            <person name="Song W."/>
            <person name="Zhang M."/>
            <person name="Cui Y."/>
            <person name="Dong X."/>
            <person name="Liu H."/>
            <person name="Ma X."/>
            <person name="Jiao Y."/>
            <person name="Wang B."/>
            <person name="Wei X."/>
            <person name="Stein J.C."/>
            <person name="Glaubitz J.C."/>
            <person name="Lu F."/>
            <person name="Yu G."/>
            <person name="Liang C."/>
            <person name="Fengler K."/>
            <person name="Li B."/>
            <person name="Rafalski A."/>
            <person name="Schnable P.S."/>
            <person name="Ware D.H."/>
            <person name="Buckler E.S."/>
            <person name="Lai J."/>
        </authorList>
    </citation>
    <scope>NUCLEOTIDE SEQUENCE [LARGE SCALE GENOMIC DNA]</scope>
    <source>
        <strain evidence="6">cv. Missouri 17</strain>
        <tissue evidence="5">Seedling</tissue>
    </source>
</reference>
<dbReference type="GO" id="GO:0004316">
    <property type="term" value="F:3-oxoacyl-[acyl-carrier-protein] reductase (NADPH) activity"/>
    <property type="evidence" value="ECO:0007669"/>
    <property type="project" value="UniProtKB-EC"/>
</dbReference>
<dbReference type="InterPro" id="IPR002347">
    <property type="entry name" value="SDR_fam"/>
</dbReference>
<accession>A0A3L6DG93</accession>
<dbReference type="SUPFAM" id="SSF51735">
    <property type="entry name" value="NAD(P)-binding Rossmann-fold domains"/>
    <property type="match status" value="1"/>
</dbReference>
<evidence type="ECO:0000256" key="2">
    <source>
        <dbReference type="ARBA" id="ARBA00012948"/>
    </source>
</evidence>
<evidence type="ECO:0000313" key="5">
    <source>
        <dbReference type="EMBL" id="PWZ07489.1"/>
    </source>
</evidence>
<evidence type="ECO:0000256" key="4">
    <source>
        <dbReference type="SAM" id="MobiDB-lite"/>
    </source>
</evidence>
<proteinExistence type="inferred from homology"/>
<sequence>MAASTASSSYSAGLSAACCVSPRHGSSFVKPQRSGRPAAAATLPASGGDQPNLSLDCCRTCVRGSKSRARRGERIRASDAAATMDGGWAARLEAPPPVAVVTGASRGIGRAIAVALGGAGCKVVVNYAKSGVEAEEVCREIEASGGTAVSFAADVSCEADVESMMRAAIDAWGTLDVLVNNAGITRDALLMRMKRTQWQEVVDVNLTGVYLCSQVNAVAPGWVASDMTAGLGDGVERKALETIPLGRFGRPEEVAGLVGFLAVHPAASYVTGQASSRTKGPGFPERDDVRDGVVSSRSHPVHSSLQVLTIDGGLSI</sequence>
<feature type="region of interest" description="Disordered" evidence="4">
    <location>
        <begin position="273"/>
        <end position="298"/>
    </location>
</feature>
<evidence type="ECO:0000256" key="1">
    <source>
        <dbReference type="ARBA" id="ARBA00006484"/>
    </source>
</evidence>
<dbReference type="PANTHER" id="PTHR42879">
    <property type="entry name" value="3-OXOACYL-(ACYL-CARRIER-PROTEIN) REDUCTASE"/>
    <property type="match status" value="1"/>
</dbReference>
<dbReference type="EC" id="1.1.1.100" evidence="2"/>
<comment type="caution">
    <text evidence="5">The sequence shown here is derived from an EMBL/GenBank/DDBJ whole genome shotgun (WGS) entry which is preliminary data.</text>
</comment>
<comment type="catalytic activity">
    <reaction evidence="3">
        <text>a (3R)-hydroxyacyl-[ACP] + NADP(+) = a 3-oxoacyl-[ACP] + NADPH + H(+)</text>
        <dbReference type="Rhea" id="RHEA:17397"/>
        <dbReference type="Rhea" id="RHEA-COMP:9916"/>
        <dbReference type="Rhea" id="RHEA-COMP:9945"/>
        <dbReference type="ChEBI" id="CHEBI:15378"/>
        <dbReference type="ChEBI" id="CHEBI:57783"/>
        <dbReference type="ChEBI" id="CHEBI:58349"/>
        <dbReference type="ChEBI" id="CHEBI:78776"/>
        <dbReference type="ChEBI" id="CHEBI:78827"/>
        <dbReference type="EC" id="1.1.1.100"/>
    </reaction>
</comment>
<dbReference type="EMBL" id="NCVQ01000010">
    <property type="protein sequence ID" value="PWZ07489.1"/>
    <property type="molecule type" value="Genomic_DNA"/>
</dbReference>
<dbReference type="InterPro" id="IPR050259">
    <property type="entry name" value="SDR"/>
</dbReference>
<dbReference type="PANTHER" id="PTHR42879:SF7">
    <property type="entry name" value="3-OXOACYL-[ACYL-CARRIER-PROTEIN] REDUCTASE"/>
    <property type="match status" value="1"/>
</dbReference>
<dbReference type="PRINTS" id="PR00081">
    <property type="entry name" value="GDHRDH"/>
</dbReference>
<organism evidence="5 6">
    <name type="scientific">Zea mays</name>
    <name type="common">Maize</name>
    <dbReference type="NCBI Taxonomy" id="4577"/>
    <lineage>
        <taxon>Eukaryota</taxon>
        <taxon>Viridiplantae</taxon>
        <taxon>Streptophyta</taxon>
        <taxon>Embryophyta</taxon>
        <taxon>Tracheophyta</taxon>
        <taxon>Spermatophyta</taxon>
        <taxon>Magnoliopsida</taxon>
        <taxon>Liliopsida</taxon>
        <taxon>Poales</taxon>
        <taxon>Poaceae</taxon>
        <taxon>PACMAD clade</taxon>
        <taxon>Panicoideae</taxon>
        <taxon>Andropogonodae</taxon>
        <taxon>Andropogoneae</taxon>
        <taxon>Tripsacinae</taxon>
        <taxon>Zea</taxon>
    </lineage>
</organism>
<dbReference type="Gene3D" id="3.40.50.720">
    <property type="entry name" value="NAD(P)-binding Rossmann-like Domain"/>
    <property type="match status" value="2"/>
</dbReference>
<protein>
    <recommendedName>
        <fullName evidence="2">3-oxoacyl-[acyl-carrier-protein] reductase</fullName>
        <ecNumber evidence="2">1.1.1.100</ecNumber>
    </recommendedName>
</protein>
<dbReference type="ExpressionAtlas" id="A0A3L6DG93">
    <property type="expression patterns" value="baseline"/>
</dbReference>
<comment type="similarity">
    <text evidence="1">Belongs to the short-chain dehydrogenases/reductases (SDR) family.</text>
</comment>
<dbReference type="Proteomes" id="UP000251960">
    <property type="component" value="Chromosome 9"/>
</dbReference>
<dbReference type="AlphaFoldDB" id="A0A3L6DG93"/>
<gene>
    <name evidence="5" type="primary">At1g24360</name>
    <name evidence="5" type="ORF">Zm00014a_022227</name>
</gene>
<name>A0A3L6DG93_MAIZE</name>
<evidence type="ECO:0000256" key="3">
    <source>
        <dbReference type="ARBA" id="ARBA00048508"/>
    </source>
</evidence>
<evidence type="ECO:0000313" key="6">
    <source>
        <dbReference type="Proteomes" id="UP000251960"/>
    </source>
</evidence>
<feature type="region of interest" description="Disordered" evidence="4">
    <location>
        <begin position="28"/>
        <end position="47"/>
    </location>
</feature>
<dbReference type="Pfam" id="PF00106">
    <property type="entry name" value="adh_short"/>
    <property type="match status" value="1"/>
</dbReference>
<dbReference type="InterPro" id="IPR036291">
    <property type="entry name" value="NAD(P)-bd_dom_sf"/>
</dbReference>